<evidence type="ECO:0000256" key="2">
    <source>
        <dbReference type="ARBA" id="ARBA00004496"/>
    </source>
</evidence>
<dbReference type="InterPro" id="IPR003736">
    <property type="entry name" value="PAAI_dom"/>
</dbReference>
<evidence type="ECO:0000256" key="19">
    <source>
        <dbReference type="ARBA" id="ARBA00047588"/>
    </source>
</evidence>
<evidence type="ECO:0000313" key="25">
    <source>
        <dbReference type="EMBL" id="WDH84563.1"/>
    </source>
</evidence>
<keyword evidence="28" id="KW-1185">Reference proteome</keyword>
<evidence type="ECO:0000256" key="7">
    <source>
        <dbReference type="ARBA" id="ARBA00022801"/>
    </source>
</evidence>
<keyword evidence="8" id="KW-0276">Fatty acid metabolism</keyword>
<evidence type="ECO:0000256" key="4">
    <source>
        <dbReference type="ARBA" id="ARBA00022475"/>
    </source>
</evidence>
<evidence type="ECO:0000256" key="20">
    <source>
        <dbReference type="ARBA" id="ARBA00047734"/>
    </source>
</evidence>
<evidence type="ECO:0000259" key="24">
    <source>
        <dbReference type="Pfam" id="PF03061"/>
    </source>
</evidence>
<evidence type="ECO:0000256" key="6">
    <source>
        <dbReference type="ARBA" id="ARBA00022703"/>
    </source>
</evidence>
<reference evidence="25 28" key="1">
    <citation type="submission" date="2023-02" db="EMBL/GenBank/DDBJ databases">
        <title>Pathogen: clinical or host-associated sample.</title>
        <authorList>
            <person name="Hergert J."/>
            <person name="Casey R."/>
            <person name="Wagner J."/>
            <person name="Young E.L."/>
            <person name="Oakeson K.F."/>
        </authorList>
    </citation>
    <scope>NUCLEOTIDE SEQUENCE</scope>
    <source>
        <strain evidence="26 28">2022CK-00829</strain>
        <strain evidence="25">2022CK-00830</strain>
    </source>
</reference>
<feature type="domain" description="Thioesterase" evidence="24">
    <location>
        <begin position="45"/>
        <end position="120"/>
    </location>
</feature>
<comment type="catalytic activity">
    <reaction evidence="20">
        <text>hexadecanoyl-CoA + H2O = hexadecanoate + CoA + H(+)</text>
        <dbReference type="Rhea" id="RHEA:16645"/>
        <dbReference type="ChEBI" id="CHEBI:7896"/>
        <dbReference type="ChEBI" id="CHEBI:15377"/>
        <dbReference type="ChEBI" id="CHEBI:15378"/>
        <dbReference type="ChEBI" id="CHEBI:57287"/>
        <dbReference type="ChEBI" id="CHEBI:57379"/>
        <dbReference type="EC" id="3.1.2.2"/>
    </reaction>
    <physiologicalReaction direction="left-to-right" evidence="20">
        <dbReference type="Rhea" id="RHEA:16646"/>
    </physiologicalReaction>
</comment>
<dbReference type="InterPro" id="IPR029069">
    <property type="entry name" value="HotDog_dom_sf"/>
</dbReference>
<comment type="catalytic activity">
    <reaction evidence="21">
        <text>decanoyl-CoA + H2O = decanoate + CoA + H(+)</text>
        <dbReference type="Rhea" id="RHEA:40059"/>
        <dbReference type="ChEBI" id="CHEBI:15377"/>
        <dbReference type="ChEBI" id="CHEBI:15378"/>
        <dbReference type="ChEBI" id="CHEBI:27689"/>
        <dbReference type="ChEBI" id="CHEBI:57287"/>
        <dbReference type="ChEBI" id="CHEBI:61430"/>
    </reaction>
    <physiologicalReaction direction="left-to-right" evidence="21">
        <dbReference type="Rhea" id="RHEA:40060"/>
    </physiologicalReaction>
</comment>
<evidence type="ECO:0000256" key="10">
    <source>
        <dbReference type="ARBA" id="ARBA00023098"/>
    </source>
</evidence>
<comment type="catalytic activity">
    <reaction evidence="14">
        <text>(9Z)-octadecenoyl-CoA + H2O = (9Z)-octadecenoate + CoA + H(+)</text>
        <dbReference type="Rhea" id="RHEA:40139"/>
        <dbReference type="ChEBI" id="CHEBI:15377"/>
        <dbReference type="ChEBI" id="CHEBI:15378"/>
        <dbReference type="ChEBI" id="CHEBI:30823"/>
        <dbReference type="ChEBI" id="CHEBI:57287"/>
        <dbReference type="ChEBI" id="CHEBI:57387"/>
    </reaction>
    <physiologicalReaction direction="left-to-right" evidence="14">
        <dbReference type="Rhea" id="RHEA:40140"/>
    </physiologicalReaction>
</comment>
<evidence type="ECO:0000256" key="3">
    <source>
        <dbReference type="ARBA" id="ARBA00004632"/>
    </source>
</evidence>
<evidence type="ECO:0000256" key="23">
    <source>
        <dbReference type="ARBA" id="ARBA00048180"/>
    </source>
</evidence>
<evidence type="ECO:0000313" key="27">
    <source>
        <dbReference type="Proteomes" id="UP001220962"/>
    </source>
</evidence>
<dbReference type="EC" id="3.1.2.2" evidence="16"/>
<dbReference type="Gene3D" id="3.10.129.10">
    <property type="entry name" value="Hotdog Thioesterase"/>
    <property type="match status" value="1"/>
</dbReference>
<evidence type="ECO:0000256" key="17">
    <source>
        <dbReference type="ARBA" id="ARBA00040123"/>
    </source>
</evidence>
<dbReference type="PANTHER" id="PTHR12418:SF19">
    <property type="entry name" value="ACYL-COENZYME A THIOESTERASE THEM4"/>
    <property type="match status" value="1"/>
</dbReference>
<dbReference type="EMBL" id="CP118101">
    <property type="protein sequence ID" value="WDH84563.1"/>
    <property type="molecule type" value="Genomic_DNA"/>
</dbReference>
<dbReference type="AlphaFoldDB" id="A0AAX3N5T7"/>
<evidence type="ECO:0000313" key="26">
    <source>
        <dbReference type="EMBL" id="WDI04248.1"/>
    </source>
</evidence>
<evidence type="ECO:0000256" key="12">
    <source>
        <dbReference type="ARBA" id="ARBA00023273"/>
    </source>
</evidence>
<evidence type="ECO:0000313" key="28">
    <source>
        <dbReference type="Proteomes" id="UP001221519"/>
    </source>
</evidence>
<evidence type="ECO:0000256" key="13">
    <source>
        <dbReference type="ARBA" id="ARBA00035852"/>
    </source>
</evidence>
<keyword evidence="9" id="KW-0809">Transit peptide</keyword>
<comment type="catalytic activity">
    <reaction evidence="22">
        <text>dodecanoyl-CoA + H2O = dodecanoate + CoA + H(+)</text>
        <dbReference type="Rhea" id="RHEA:30135"/>
        <dbReference type="ChEBI" id="CHEBI:15377"/>
        <dbReference type="ChEBI" id="CHEBI:15378"/>
        <dbReference type="ChEBI" id="CHEBI:18262"/>
        <dbReference type="ChEBI" id="CHEBI:57287"/>
        <dbReference type="ChEBI" id="CHEBI:57375"/>
    </reaction>
    <physiologicalReaction direction="left-to-right" evidence="22">
        <dbReference type="Rhea" id="RHEA:30136"/>
    </physiologicalReaction>
</comment>
<evidence type="ECO:0000256" key="11">
    <source>
        <dbReference type="ARBA" id="ARBA00023136"/>
    </source>
</evidence>
<evidence type="ECO:0000256" key="18">
    <source>
        <dbReference type="ARBA" id="ARBA00043210"/>
    </source>
</evidence>
<comment type="catalytic activity">
    <reaction evidence="23">
        <text>tetradecanoyl-CoA + H2O = tetradecanoate + CoA + H(+)</text>
        <dbReference type="Rhea" id="RHEA:40119"/>
        <dbReference type="ChEBI" id="CHEBI:15377"/>
        <dbReference type="ChEBI" id="CHEBI:15378"/>
        <dbReference type="ChEBI" id="CHEBI:30807"/>
        <dbReference type="ChEBI" id="CHEBI:57287"/>
        <dbReference type="ChEBI" id="CHEBI:57385"/>
    </reaction>
    <physiologicalReaction direction="left-to-right" evidence="23">
        <dbReference type="Rhea" id="RHEA:40120"/>
    </physiologicalReaction>
</comment>
<dbReference type="RefSeq" id="WP_047909643.1">
    <property type="nucleotide sequence ID" value="NZ_CP118101.1"/>
</dbReference>
<keyword evidence="12" id="KW-0966">Cell projection</keyword>
<keyword evidence="6" id="KW-0053">Apoptosis</keyword>
<dbReference type="Pfam" id="PF03061">
    <property type="entry name" value="4HBT"/>
    <property type="match status" value="1"/>
</dbReference>
<evidence type="ECO:0000256" key="14">
    <source>
        <dbReference type="ARBA" id="ARBA00037002"/>
    </source>
</evidence>
<comment type="subcellular location">
    <subcellularLocation>
        <location evidence="3">Cell projection</location>
        <location evidence="3">Ruffle membrane</location>
    </subcellularLocation>
    <subcellularLocation>
        <location evidence="2">Cytoplasm</location>
    </subcellularLocation>
    <subcellularLocation>
        <location evidence="1">Membrane</location>
        <topology evidence="1">Peripheral membrane protein</topology>
    </subcellularLocation>
</comment>
<sequence>MNMVEEMIKDADERFWGLLGCRLIGVTEDEITIAVTAGKKHTNSMGIIHGGVLSSLMDQAMGMAAVHAKQLDHCVTTNLNVHYLAPMREGELIVTAKVIHEAGRSLTTTAEVRNADGVIGCMATASFRLVIPKK</sequence>
<evidence type="ECO:0000256" key="1">
    <source>
        <dbReference type="ARBA" id="ARBA00004170"/>
    </source>
</evidence>
<name>A0AAX3N5T7_9BACL</name>
<dbReference type="CDD" id="cd03443">
    <property type="entry name" value="PaaI_thioesterase"/>
    <property type="match status" value="1"/>
</dbReference>
<evidence type="ECO:0000256" key="9">
    <source>
        <dbReference type="ARBA" id="ARBA00022946"/>
    </source>
</evidence>
<dbReference type="Proteomes" id="UP001220962">
    <property type="component" value="Chromosome"/>
</dbReference>
<evidence type="ECO:0000256" key="22">
    <source>
        <dbReference type="ARBA" id="ARBA00048074"/>
    </source>
</evidence>
<dbReference type="Proteomes" id="UP001221519">
    <property type="component" value="Chromosome"/>
</dbReference>
<comment type="similarity">
    <text evidence="15">Belongs to the THEM4/THEM5 thioesterase family.</text>
</comment>
<dbReference type="InterPro" id="IPR006683">
    <property type="entry name" value="Thioestr_dom"/>
</dbReference>
<keyword evidence="7" id="KW-0378">Hydrolase</keyword>
<dbReference type="NCBIfam" id="TIGR00369">
    <property type="entry name" value="unchar_dom_1"/>
    <property type="match status" value="1"/>
</dbReference>
<dbReference type="SUPFAM" id="SSF54637">
    <property type="entry name" value="Thioesterase/thiol ester dehydrase-isomerase"/>
    <property type="match status" value="1"/>
</dbReference>
<protein>
    <recommendedName>
        <fullName evidence="17">Acyl-coenzyme A thioesterase THEM4</fullName>
        <ecNumber evidence="16">3.1.2.2</ecNumber>
    </recommendedName>
    <alternativeName>
        <fullName evidence="18">Thioesterase superfamily member 4</fullName>
    </alternativeName>
</protein>
<dbReference type="PANTHER" id="PTHR12418">
    <property type="entry name" value="ACYL-COENZYME A THIOESTERASE THEM4"/>
    <property type="match status" value="1"/>
</dbReference>
<keyword evidence="11" id="KW-0472">Membrane</keyword>
<comment type="catalytic activity">
    <reaction evidence="13">
        <text>(5Z,8Z,11Z,14Z)-eicosatetraenoyl-CoA + H2O = (5Z,8Z,11Z,14Z)-eicosatetraenoate + CoA + H(+)</text>
        <dbReference type="Rhea" id="RHEA:40151"/>
        <dbReference type="ChEBI" id="CHEBI:15377"/>
        <dbReference type="ChEBI" id="CHEBI:15378"/>
        <dbReference type="ChEBI" id="CHEBI:32395"/>
        <dbReference type="ChEBI" id="CHEBI:57287"/>
        <dbReference type="ChEBI" id="CHEBI:57368"/>
    </reaction>
    <physiologicalReaction direction="left-to-right" evidence="13">
        <dbReference type="Rhea" id="RHEA:40152"/>
    </physiologicalReaction>
</comment>
<organism evidence="25 27">
    <name type="scientific">Paenibacillus urinalis</name>
    <dbReference type="NCBI Taxonomy" id="521520"/>
    <lineage>
        <taxon>Bacteria</taxon>
        <taxon>Bacillati</taxon>
        <taxon>Bacillota</taxon>
        <taxon>Bacilli</taxon>
        <taxon>Bacillales</taxon>
        <taxon>Paenibacillaceae</taxon>
        <taxon>Paenibacillus</taxon>
    </lineage>
</organism>
<dbReference type="EMBL" id="CP118108">
    <property type="protein sequence ID" value="WDI04248.1"/>
    <property type="molecule type" value="Genomic_DNA"/>
</dbReference>
<keyword evidence="10" id="KW-0443">Lipid metabolism</keyword>
<evidence type="ECO:0000256" key="15">
    <source>
        <dbReference type="ARBA" id="ARBA00038456"/>
    </source>
</evidence>
<evidence type="ECO:0000256" key="16">
    <source>
        <dbReference type="ARBA" id="ARBA00038848"/>
    </source>
</evidence>
<comment type="catalytic activity">
    <reaction evidence="19">
        <text>octanoyl-CoA + H2O = octanoate + CoA + H(+)</text>
        <dbReference type="Rhea" id="RHEA:30143"/>
        <dbReference type="ChEBI" id="CHEBI:15377"/>
        <dbReference type="ChEBI" id="CHEBI:15378"/>
        <dbReference type="ChEBI" id="CHEBI:25646"/>
        <dbReference type="ChEBI" id="CHEBI:57287"/>
        <dbReference type="ChEBI" id="CHEBI:57386"/>
    </reaction>
    <physiologicalReaction direction="left-to-right" evidence="19">
        <dbReference type="Rhea" id="RHEA:30144"/>
    </physiologicalReaction>
</comment>
<gene>
    <name evidence="25" type="ORF">PUW23_10275</name>
    <name evidence="26" type="ORF">PUW25_09965</name>
</gene>
<dbReference type="InterPro" id="IPR052365">
    <property type="entry name" value="THEM4/THEM5_acyl-CoA_thioest"/>
</dbReference>
<evidence type="ECO:0000256" key="5">
    <source>
        <dbReference type="ARBA" id="ARBA00022490"/>
    </source>
</evidence>
<dbReference type="GO" id="GO:0006631">
    <property type="term" value="P:fatty acid metabolic process"/>
    <property type="evidence" value="ECO:0007669"/>
    <property type="project" value="UniProtKB-KW"/>
</dbReference>
<dbReference type="GO" id="GO:0016289">
    <property type="term" value="F:acyl-CoA hydrolase activity"/>
    <property type="evidence" value="ECO:0007669"/>
    <property type="project" value="UniProtKB-ARBA"/>
</dbReference>
<evidence type="ECO:0000256" key="8">
    <source>
        <dbReference type="ARBA" id="ARBA00022832"/>
    </source>
</evidence>
<keyword evidence="5" id="KW-0963">Cytoplasm</keyword>
<keyword evidence="4" id="KW-1003">Cell membrane</keyword>
<dbReference type="GO" id="GO:0005737">
    <property type="term" value="C:cytoplasm"/>
    <property type="evidence" value="ECO:0007669"/>
    <property type="project" value="UniProtKB-SubCell"/>
</dbReference>
<proteinExistence type="inferred from homology"/>
<dbReference type="GO" id="GO:0016020">
    <property type="term" value="C:membrane"/>
    <property type="evidence" value="ECO:0007669"/>
    <property type="project" value="UniProtKB-SubCell"/>
</dbReference>
<accession>A0AAX3N5T7</accession>
<evidence type="ECO:0000256" key="21">
    <source>
        <dbReference type="ARBA" id="ARBA00047969"/>
    </source>
</evidence>